<protein>
    <submittedName>
        <fullName evidence="2">Peptidase inhibitor family I36 protein</fullName>
    </submittedName>
</protein>
<dbReference type="Pfam" id="PF03995">
    <property type="entry name" value="Inhibitor_I36"/>
    <property type="match status" value="1"/>
</dbReference>
<feature type="chain" id="PRO_5028841263" evidence="1">
    <location>
        <begin position="35"/>
        <end position="135"/>
    </location>
</feature>
<name>A0A7H8T727_STRCX</name>
<proteinExistence type="predicted"/>
<evidence type="ECO:0000256" key="1">
    <source>
        <dbReference type="SAM" id="SignalP"/>
    </source>
</evidence>
<dbReference type="Gene3D" id="2.60.20.10">
    <property type="entry name" value="Crystallins"/>
    <property type="match status" value="1"/>
</dbReference>
<reference evidence="2 3" key="1">
    <citation type="submission" date="2020-06" db="EMBL/GenBank/DDBJ databases">
        <title>Genome mining for natural products.</title>
        <authorList>
            <person name="Zhang B."/>
            <person name="Shi J."/>
            <person name="Ge H."/>
        </authorList>
    </citation>
    <scope>NUCLEOTIDE SEQUENCE [LARGE SCALE GENOMIC DNA]</scope>
    <source>
        <strain evidence="2 3">NA02069</strain>
    </source>
</reference>
<dbReference type="RefSeq" id="WP_176575836.1">
    <property type="nucleotide sequence ID" value="NZ_CBDRGH010000001.1"/>
</dbReference>
<sequence length="135" mass="14466">MKRVRAPRTKAGLITGVTLLAGLGLGVTTAPVQAAEPRAYSCPSGDICFYSNDDGTGDRCNWDGNDSDWRNGAIRCSWSADKNVRSVFNNGTSGMAVVYYSGANYETRKGCTTKGKKGNLAGTYKLRSHKWVSGC</sequence>
<feature type="signal peptide" evidence="1">
    <location>
        <begin position="1"/>
        <end position="34"/>
    </location>
</feature>
<accession>A0A7H8T727</accession>
<dbReference type="Proteomes" id="UP000509418">
    <property type="component" value="Chromosome"/>
</dbReference>
<organism evidence="2 3">
    <name type="scientific">Streptomyces chartreusis</name>
    <dbReference type="NCBI Taxonomy" id="1969"/>
    <lineage>
        <taxon>Bacteria</taxon>
        <taxon>Bacillati</taxon>
        <taxon>Actinomycetota</taxon>
        <taxon>Actinomycetes</taxon>
        <taxon>Kitasatosporales</taxon>
        <taxon>Streptomycetaceae</taxon>
        <taxon>Streptomyces</taxon>
    </lineage>
</organism>
<dbReference type="EMBL" id="CP056041">
    <property type="protein sequence ID" value="QKZ19326.1"/>
    <property type="molecule type" value="Genomic_DNA"/>
</dbReference>
<keyword evidence="1" id="KW-0732">Signal</keyword>
<gene>
    <name evidence="2" type="ORF">HUT05_19325</name>
</gene>
<dbReference type="AlphaFoldDB" id="A0A7H8T727"/>
<evidence type="ECO:0000313" key="3">
    <source>
        <dbReference type="Proteomes" id="UP000509418"/>
    </source>
</evidence>
<evidence type="ECO:0000313" key="2">
    <source>
        <dbReference type="EMBL" id="QKZ19326.1"/>
    </source>
</evidence>
<keyword evidence="3" id="KW-1185">Reference proteome</keyword>